<evidence type="ECO:0000256" key="1">
    <source>
        <dbReference type="SAM" id="SignalP"/>
    </source>
</evidence>
<dbReference type="EMBL" id="CP080095">
    <property type="protein sequence ID" value="QYD69438.1"/>
    <property type="molecule type" value="Genomic_DNA"/>
</dbReference>
<dbReference type="NCBIfam" id="TIGR03352">
    <property type="entry name" value="VI_chp_3"/>
    <property type="match status" value="1"/>
</dbReference>
<dbReference type="PROSITE" id="PS51257">
    <property type="entry name" value="PROKAR_LIPOPROTEIN"/>
    <property type="match status" value="1"/>
</dbReference>
<reference evidence="2 3" key="1">
    <citation type="submission" date="2021-07" db="EMBL/GenBank/DDBJ databases">
        <title>Paraburkholderia edwinii protects Aspergillus sp. from phenazines by acting as a toxin sponge.</title>
        <authorList>
            <person name="Dahlstrom K.M."/>
            <person name="Newman D.K."/>
        </authorList>
    </citation>
    <scope>NUCLEOTIDE SEQUENCE [LARGE SCALE GENOMIC DNA]</scope>
    <source>
        <strain evidence="2 3">Pe01</strain>
    </source>
</reference>
<keyword evidence="1" id="KW-0732">Signal</keyword>
<dbReference type="RefSeq" id="WP_219798783.1">
    <property type="nucleotide sequence ID" value="NZ_CP080095.1"/>
</dbReference>
<dbReference type="Gene3D" id="2.60.40.4150">
    <property type="entry name" value="Type VI secretion system, lipoprotein SciN"/>
    <property type="match status" value="1"/>
</dbReference>
<keyword evidence="3" id="KW-1185">Reference proteome</keyword>
<dbReference type="PANTHER" id="PTHR37625">
    <property type="entry name" value="OUTER MEMBRANE LIPOPROTEIN-RELATED"/>
    <property type="match status" value="1"/>
</dbReference>
<dbReference type="Proteomes" id="UP000826462">
    <property type="component" value="Chromosome 1"/>
</dbReference>
<accession>A0ABX8UKA3</accession>
<evidence type="ECO:0000313" key="2">
    <source>
        <dbReference type="EMBL" id="QYD69438.1"/>
    </source>
</evidence>
<dbReference type="InterPro" id="IPR017734">
    <property type="entry name" value="T6SS_SciN"/>
</dbReference>
<gene>
    <name evidence="2" type="primary">tssJ</name>
    <name evidence="2" type="ORF">KZJ38_03440</name>
</gene>
<feature type="chain" id="PRO_5046956494" evidence="1">
    <location>
        <begin position="19"/>
        <end position="185"/>
    </location>
</feature>
<name>A0ABX8UKA3_9BURK</name>
<sequence length="185" mass="20798">MRPLIFVLAMVCATGLAACVSSRLAPPREPVRLNLTVTASPEVNRDGQNRAAPIVVRLYELKYAATFEDTDFFSLQDKDRTVLADDLISREQFQLRPGESRTIQRDANQATTVLGIVAAYRDLPHSVWRASWPLPPAPASAWYRVPPTLKLKINLDANAIVIFDEQQNRQLMDLTNELVQQGRLE</sequence>
<feature type="signal peptide" evidence="1">
    <location>
        <begin position="1"/>
        <end position="18"/>
    </location>
</feature>
<dbReference type="Pfam" id="PF12790">
    <property type="entry name" value="T6SS-SciN"/>
    <property type="match status" value="1"/>
</dbReference>
<dbReference type="InterPro" id="IPR038706">
    <property type="entry name" value="Type_VI_SciN-like_sf"/>
</dbReference>
<dbReference type="PANTHER" id="PTHR37625:SF4">
    <property type="entry name" value="OUTER MEMBRANE LIPOPROTEIN"/>
    <property type="match status" value="1"/>
</dbReference>
<protein>
    <submittedName>
        <fullName evidence="2">Type VI secretion system lipoprotein TssJ</fullName>
    </submittedName>
</protein>
<keyword evidence="2" id="KW-0449">Lipoprotein</keyword>
<evidence type="ECO:0000313" key="3">
    <source>
        <dbReference type="Proteomes" id="UP000826462"/>
    </source>
</evidence>
<organism evidence="2 3">
    <name type="scientific">Paraburkholderia edwinii</name>
    <dbReference type="NCBI Taxonomy" id="2861782"/>
    <lineage>
        <taxon>Bacteria</taxon>
        <taxon>Pseudomonadati</taxon>
        <taxon>Pseudomonadota</taxon>
        <taxon>Betaproteobacteria</taxon>
        <taxon>Burkholderiales</taxon>
        <taxon>Burkholderiaceae</taxon>
        <taxon>Paraburkholderia</taxon>
    </lineage>
</organism>
<proteinExistence type="predicted"/>